<proteinExistence type="predicted"/>
<sequence>YSAAVLLADRVLIAGSRKQTTNAAGSDSLIAGARRNAPCCSATGSSHHGNDHTCDDWASNDHREKNENLEWKPTFFGNACSAQT</sequence>
<accession>A0A392U0A9</accession>
<keyword evidence="3" id="KW-1185">Reference proteome</keyword>
<feature type="non-terminal residue" evidence="2">
    <location>
        <position position="1"/>
    </location>
</feature>
<feature type="region of interest" description="Disordered" evidence="1">
    <location>
        <begin position="40"/>
        <end position="60"/>
    </location>
</feature>
<feature type="non-terminal residue" evidence="2">
    <location>
        <position position="84"/>
    </location>
</feature>
<dbReference type="AlphaFoldDB" id="A0A392U0A9"/>
<evidence type="ECO:0000313" key="3">
    <source>
        <dbReference type="Proteomes" id="UP000265520"/>
    </source>
</evidence>
<reference evidence="2 3" key="1">
    <citation type="journal article" date="2018" name="Front. Plant Sci.">
        <title>Red Clover (Trifolium pratense) and Zigzag Clover (T. medium) - A Picture of Genomic Similarities and Differences.</title>
        <authorList>
            <person name="Dluhosova J."/>
            <person name="Istvanek J."/>
            <person name="Nedelnik J."/>
            <person name="Repkova J."/>
        </authorList>
    </citation>
    <scope>NUCLEOTIDE SEQUENCE [LARGE SCALE GENOMIC DNA]</scope>
    <source>
        <strain evidence="3">cv. 10/8</strain>
        <tissue evidence="2">Leaf</tissue>
    </source>
</reference>
<feature type="compositionally biased region" description="Basic and acidic residues" evidence="1">
    <location>
        <begin position="48"/>
        <end position="60"/>
    </location>
</feature>
<dbReference type="Proteomes" id="UP000265520">
    <property type="component" value="Unassembled WGS sequence"/>
</dbReference>
<organism evidence="2 3">
    <name type="scientific">Trifolium medium</name>
    <dbReference type="NCBI Taxonomy" id="97028"/>
    <lineage>
        <taxon>Eukaryota</taxon>
        <taxon>Viridiplantae</taxon>
        <taxon>Streptophyta</taxon>
        <taxon>Embryophyta</taxon>
        <taxon>Tracheophyta</taxon>
        <taxon>Spermatophyta</taxon>
        <taxon>Magnoliopsida</taxon>
        <taxon>eudicotyledons</taxon>
        <taxon>Gunneridae</taxon>
        <taxon>Pentapetalae</taxon>
        <taxon>rosids</taxon>
        <taxon>fabids</taxon>
        <taxon>Fabales</taxon>
        <taxon>Fabaceae</taxon>
        <taxon>Papilionoideae</taxon>
        <taxon>50 kb inversion clade</taxon>
        <taxon>NPAAA clade</taxon>
        <taxon>Hologalegina</taxon>
        <taxon>IRL clade</taxon>
        <taxon>Trifolieae</taxon>
        <taxon>Trifolium</taxon>
    </lineage>
</organism>
<evidence type="ECO:0000256" key="1">
    <source>
        <dbReference type="SAM" id="MobiDB-lite"/>
    </source>
</evidence>
<dbReference type="EMBL" id="LXQA010688925">
    <property type="protein sequence ID" value="MCI66114.1"/>
    <property type="molecule type" value="Genomic_DNA"/>
</dbReference>
<name>A0A392U0A9_9FABA</name>
<comment type="caution">
    <text evidence="2">The sequence shown here is derived from an EMBL/GenBank/DDBJ whole genome shotgun (WGS) entry which is preliminary data.</text>
</comment>
<protein>
    <submittedName>
        <fullName evidence="2">Uncharacterized protein</fullName>
    </submittedName>
</protein>
<evidence type="ECO:0000313" key="2">
    <source>
        <dbReference type="EMBL" id="MCI66114.1"/>
    </source>
</evidence>